<gene>
    <name evidence="3" type="ORF">ECPE_LOCUS13387</name>
</gene>
<dbReference type="AlphaFoldDB" id="A0A3P8L6J5"/>
<sequence>MSSGAMLHSILHFASYLTWYPFLCQRSFRHVKLQEPLCWLVSIDEEIQTLRQVLLAKCRRQQFLKRQLGITVISELRDEVTRGVDTIQIFCKNAHVTLAASNPPKKLRIIALILQ</sequence>
<keyword evidence="2" id="KW-0175">Coiled coil</keyword>
<dbReference type="Pfam" id="PF04201">
    <property type="entry name" value="TPD52"/>
    <property type="match status" value="1"/>
</dbReference>
<evidence type="ECO:0000313" key="3">
    <source>
        <dbReference type="EMBL" id="VDP90659.1"/>
    </source>
</evidence>
<dbReference type="EMBL" id="UZAN01054981">
    <property type="protein sequence ID" value="VDP90659.1"/>
    <property type="molecule type" value="Genomic_DNA"/>
</dbReference>
<evidence type="ECO:0000313" key="4">
    <source>
        <dbReference type="Proteomes" id="UP000272942"/>
    </source>
</evidence>
<name>A0A3P8L6J5_9TREM</name>
<organism evidence="3 4">
    <name type="scientific">Echinostoma caproni</name>
    <dbReference type="NCBI Taxonomy" id="27848"/>
    <lineage>
        <taxon>Eukaryota</taxon>
        <taxon>Metazoa</taxon>
        <taxon>Spiralia</taxon>
        <taxon>Lophotrochozoa</taxon>
        <taxon>Platyhelminthes</taxon>
        <taxon>Trematoda</taxon>
        <taxon>Digenea</taxon>
        <taxon>Plagiorchiida</taxon>
        <taxon>Echinostomata</taxon>
        <taxon>Echinostomatoidea</taxon>
        <taxon>Echinostomatidae</taxon>
        <taxon>Echinostoma</taxon>
    </lineage>
</organism>
<evidence type="ECO:0000256" key="2">
    <source>
        <dbReference type="ARBA" id="ARBA00023054"/>
    </source>
</evidence>
<dbReference type="InterPro" id="IPR007327">
    <property type="entry name" value="TPD52"/>
</dbReference>
<keyword evidence="4" id="KW-1185">Reference proteome</keyword>
<protein>
    <submittedName>
        <fullName evidence="3">Uncharacterized protein</fullName>
    </submittedName>
</protein>
<evidence type="ECO:0000256" key="1">
    <source>
        <dbReference type="ARBA" id="ARBA00005702"/>
    </source>
</evidence>
<proteinExistence type="inferred from homology"/>
<dbReference type="Proteomes" id="UP000272942">
    <property type="component" value="Unassembled WGS sequence"/>
</dbReference>
<accession>A0A3P8L6J5</accession>
<dbReference type="OrthoDB" id="10000687at2759"/>
<reference evidence="3 4" key="1">
    <citation type="submission" date="2018-11" db="EMBL/GenBank/DDBJ databases">
        <authorList>
            <consortium name="Pathogen Informatics"/>
        </authorList>
    </citation>
    <scope>NUCLEOTIDE SEQUENCE [LARGE SCALE GENOMIC DNA]</scope>
    <source>
        <strain evidence="3 4">Egypt</strain>
    </source>
</reference>
<comment type="similarity">
    <text evidence="1">Belongs to the TPD52 family.</text>
</comment>